<feature type="transmembrane region" description="Helical" evidence="8">
    <location>
        <begin position="230"/>
        <end position="247"/>
    </location>
</feature>
<dbReference type="GO" id="GO:0000139">
    <property type="term" value="C:Golgi membrane"/>
    <property type="evidence" value="ECO:0007669"/>
    <property type="project" value="UniProtKB-SubCell"/>
</dbReference>
<keyword evidence="5 8" id="KW-1133">Transmembrane helix</keyword>
<comment type="function">
    <text evidence="8">Probable subunit of the gamma-secretase complex, an endoprotease complex that catalyzes the intramembrane cleavage of integral membrane proteins such as Notch receptors.</text>
</comment>
<feature type="compositionally biased region" description="Polar residues" evidence="9">
    <location>
        <begin position="61"/>
        <end position="72"/>
    </location>
</feature>
<dbReference type="Pfam" id="PF01080">
    <property type="entry name" value="Presenilin"/>
    <property type="match status" value="1"/>
</dbReference>
<feature type="transmembrane region" description="Helical" evidence="8">
    <location>
        <begin position="456"/>
        <end position="475"/>
    </location>
</feature>
<keyword evidence="7 8" id="KW-0472">Membrane</keyword>
<evidence type="ECO:0000256" key="5">
    <source>
        <dbReference type="ARBA" id="ARBA00022989"/>
    </source>
</evidence>
<dbReference type="InterPro" id="IPR006639">
    <property type="entry name" value="Preselin/SPP"/>
</dbReference>
<feature type="compositionally biased region" description="Low complexity" evidence="9">
    <location>
        <begin position="318"/>
        <end position="332"/>
    </location>
</feature>
<organism evidence="10">
    <name type="scientific">Schistocerca gregaria</name>
    <name type="common">Desert locust</name>
    <name type="synonym">Gryllus gregarius</name>
    <dbReference type="NCBI Taxonomy" id="7010"/>
    <lineage>
        <taxon>Eukaryota</taxon>
        <taxon>Metazoa</taxon>
        <taxon>Ecdysozoa</taxon>
        <taxon>Arthropoda</taxon>
        <taxon>Hexapoda</taxon>
        <taxon>Insecta</taxon>
        <taxon>Pterygota</taxon>
        <taxon>Neoptera</taxon>
        <taxon>Polyneoptera</taxon>
        <taxon>Orthoptera</taxon>
        <taxon>Caelifera</taxon>
        <taxon>Acrididea</taxon>
        <taxon>Acridomorpha</taxon>
        <taxon>Acridoidea</taxon>
        <taxon>Acrididae</taxon>
        <taxon>Cyrtacanthacridinae</taxon>
        <taxon>Schistocerca</taxon>
    </lineage>
</organism>
<keyword evidence="4 8" id="KW-0914">Notch signaling pathway</keyword>
<dbReference type="InterPro" id="IPR001108">
    <property type="entry name" value="Peptidase_A22A"/>
</dbReference>
<dbReference type="AlphaFoldDB" id="A0A8E5NIF3"/>
<evidence type="ECO:0000256" key="4">
    <source>
        <dbReference type="ARBA" id="ARBA00022976"/>
    </source>
</evidence>
<evidence type="ECO:0000256" key="1">
    <source>
        <dbReference type="ARBA" id="ARBA00008604"/>
    </source>
</evidence>
<name>A0A8E5NIF3_SCHGR</name>
<feature type="compositionally biased region" description="Polar residues" evidence="9">
    <location>
        <begin position="384"/>
        <end position="394"/>
    </location>
</feature>
<sequence>MSDSEFESATETTGLMDAHVGQSRSEISGERPGRRQKRRRSTERRTANEDENGAIPEVVIASSSAGSPSNGEWPSEEEEELKYGAKHVIKLFVPVSLCMLVVVATISFVNFYTIKDLYLLYTPFHEDSPHASTKAWNAVANSLILMAVIVVMTVLLIVLYKNRCYKVIHGWLIVSSLMLLFIFSYIYLEEVLRAFNVPMDYITLVFLMWNFGVVGMICIHWRGPLRLQQAYLIFVAALMALVFIKYLPEWTTWVVLAVISIWDLIAVLSPKGPLRILVETAQERNEQIFPALIYSSTILYSYVGVADGGDAQEPTTHQPQQQQQRTSSSDKSSLPHRRRQATPEGNDSADGFSREWAETREQRIQQRQREMRETSGGRIPDYQAITQPADTQQESAEEEERGVKLGLGDFIFYSVLVGKASSYGDWNTTLACFVAILIGLCLTLLLLAIFKKALPALPISITFGLVFYFTTREIVKPFADSLASEQVFI</sequence>
<dbReference type="PANTHER" id="PTHR10202">
    <property type="entry name" value="PRESENILIN"/>
    <property type="match status" value="1"/>
</dbReference>
<protein>
    <recommendedName>
        <fullName evidence="8">Presenilin</fullName>
        <ecNumber evidence="8">3.4.23.-</ecNumber>
    </recommendedName>
</protein>
<evidence type="ECO:0000256" key="3">
    <source>
        <dbReference type="ARBA" id="ARBA00022824"/>
    </source>
</evidence>
<comment type="domain">
    <text evidence="8">The PAL motif is required for normal active site conformation.</text>
</comment>
<dbReference type="GO" id="GO:0006509">
    <property type="term" value="P:membrane protein ectodomain proteolysis"/>
    <property type="evidence" value="ECO:0007669"/>
    <property type="project" value="TreeGrafter"/>
</dbReference>
<dbReference type="GO" id="GO:0007219">
    <property type="term" value="P:Notch signaling pathway"/>
    <property type="evidence" value="ECO:0007669"/>
    <property type="project" value="UniProtKB-KW"/>
</dbReference>
<accession>A0A8E5NIF3</accession>
<evidence type="ECO:0000256" key="9">
    <source>
        <dbReference type="SAM" id="MobiDB-lite"/>
    </source>
</evidence>
<reference evidence="10" key="1">
    <citation type="journal article" date="2021" name="J. Neurophysiol.">
        <title>Gene transcription changes in a locust model of noise-induced deafness.</title>
        <authorList>
            <person name="French A.S."/>
            <person name="Warren B."/>
        </authorList>
    </citation>
    <scope>NUCLEOTIDE SEQUENCE</scope>
</reference>
<feature type="transmembrane region" description="Helical" evidence="8">
    <location>
        <begin position="167"/>
        <end position="187"/>
    </location>
</feature>
<feature type="region of interest" description="Disordered" evidence="9">
    <location>
        <begin position="309"/>
        <end position="396"/>
    </location>
</feature>
<dbReference type="Gene3D" id="1.10.472.100">
    <property type="entry name" value="Presenilin"/>
    <property type="match status" value="1"/>
</dbReference>
<feature type="transmembrane region" description="Helical" evidence="8">
    <location>
        <begin position="199"/>
        <end position="218"/>
    </location>
</feature>
<dbReference type="OrthoDB" id="20287at2759"/>
<evidence type="ECO:0000313" key="10">
    <source>
        <dbReference type="EMBL" id="QVD39470.1"/>
    </source>
</evidence>
<dbReference type="GO" id="GO:0055074">
    <property type="term" value="P:calcium ion homeostasis"/>
    <property type="evidence" value="ECO:0007669"/>
    <property type="project" value="TreeGrafter"/>
</dbReference>
<feature type="region of interest" description="Disordered" evidence="9">
    <location>
        <begin position="1"/>
        <end position="77"/>
    </location>
</feature>
<keyword evidence="8" id="KW-0645">Protease</keyword>
<dbReference type="PRINTS" id="PR01072">
    <property type="entry name" value="PRESENILIN"/>
</dbReference>
<feature type="transmembrane region" description="Helical" evidence="8">
    <location>
        <begin position="91"/>
        <end position="114"/>
    </location>
</feature>
<evidence type="ECO:0000256" key="2">
    <source>
        <dbReference type="ARBA" id="ARBA00022692"/>
    </source>
</evidence>
<dbReference type="EC" id="3.4.23.-" evidence="8"/>
<dbReference type="GO" id="GO:0042500">
    <property type="term" value="F:aspartic endopeptidase activity, intramembrane cleaving"/>
    <property type="evidence" value="ECO:0007669"/>
    <property type="project" value="InterPro"/>
</dbReference>
<dbReference type="SMART" id="SM00730">
    <property type="entry name" value="PSN"/>
    <property type="match status" value="1"/>
</dbReference>
<proteinExistence type="evidence at transcript level"/>
<evidence type="ECO:0000256" key="7">
    <source>
        <dbReference type="ARBA" id="ARBA00023136"/>
    </source>
</evidence>
<dbReference type="GO" id="GO:0016485">
    <property type="term" value="P:protein processing"/>
    <property type="evidence" value="ECO:0007669"/>
    <property type="project" value="InterPro"/>
</dbReference>
<dbReference type="FunFam" id="1.10.472.100:FF:000001">
    <property type="entry name" value="Presenilin"/>
    <property type="match status" value="1"/>
</dbReference>
<dbReference type="EMBL" id="MW962704">
    <property type="protein sequence ID" value="QVD39470.1"/>
    <property type="molecule type" value="mRNA"/>
</dbReference>
<comment type="similarity">
    <text evidence="1 8">Belongs to the peptidase A22A family.</text>
</comment>
<feature type="transmembrane region" description="Helical" evidence="8">
    <location>
        <begin position="253"/>
        <end position="269"/>
    </location>
</feature>
<feature type="transmembrane region" description="Helical" evidence="8">
    <location>
        <begin position="429"/>
        <end position="450"/>
    </location>
</feature>
<comment type="subunit">
    <text evidence="8">Homodimer.</text>
</comment>
<dbReference type="PANTHER" id="PTHR10202:SF13">
    <property type="entry name" value="PRESENILIN HOMOLOG"/>
    <property type="match status" value="1"/>
</dbReference>
<keyword evidence="3 8" id="KW-0256">Endoplasmic reticulum</keyword>
<keyword evidence="2 8" id="KW-0812">Transmembrane</keyword>
<dbReference type="GO" id="GO:0005789">
    <property type="term" value="C:endoplasmic reticulum membrane"/>
    <property type="evidence" value="ECO:0007669"/>
    <property type="project" value="UniProtKB-SubCell"/>
</dbReference>
<dbReference type="GO" id="GO:0034205">
    <property type="term" value="P:amyloid-beta formation"/>
    <property type="evidence" value="ECO:0007669"/>
    <property type="project" value="TreeGrafter"/>
</dbReference>
<feature type="compositionally biased region" description="Basic and acidic residues" evidence="9">
    <location>
        <begin position="352"/>
        <end position="375"/>
    </location>
</feature>
<comment type="subcellular location">
    <subcellularLocation>
        <location evidence="8">Endoplasmic reticulum membrane</location>
        <topology evidence="8">Multi-pass membrane protein</topology>
    </subcellularLocation>
    <subcellularLocation>
        <location evidence="8">Golgi apparatus membrane</location>
        <topology evidence="8">Multi-pass membrane protein</topology>
    </subcellularLocation>
</comment>
<dbReference type="InterPro" id="IPR042524">
    <property type="entry name" value="Presenilin_C"/>
</dbReference>
<keyword evidence="6 8" id="KW-0333">Golgi apparatus</keyword>
<evidence type="ECO:0000256" key="8">
    <source>
        <dbReference type="RuleBase" id="RU361148"/>
    </source>
</evidence>
<evidence type="ECO:0000256" key="6">
    <source>
        <dbReference type="ARBA" id="ARBA00023034"/>
    </source>
</evidence>
<dbReference type="GO" id="GO:0070765">
    <property type="term" value="C:gamma-secretase complex"/>
    <property type="evidence" value="ECO:0007669"/>
    <property type="project" value="TreeGrafter"/>
</dbReference>
<keyword evidence="8" id="KW-0378">Hydrolase</keyword>
<feature type="transmembrane region" description="Helical" evidence="8">
    <location>
        <begin position="138"/>
        <end position="160"/>
    </location>
</feature>